<keyword evidence="3" id="KW-1185">Reference proteome</keyword>
<proteinExistence type="predicted"/>
<feature type="chain" id="PRO_5022927868" description="DUF2282 domain-containing protein" evidence="1">
    <location>
        <begin position="22"/>
        <end position="83"/>
    </location>
</feature>
<feature type="signal peptide" evidence="1">
    <location>
        <begin position="1"/>
        <end position="21"/>
    </location>
</feature>
<evidence type="ECO:0000313" key="2">
    <source>
        <dbReference type="EMBL" id="TNB46215.1"/>
    </source>
</evidence>
<accession>A0A5C4JL32</accession>
<dbReference type="EMBL" id="VCLB01000011">
    <property type="protein sequence ID" value="TNB46215.1"/>
    <property type="molecule type" value="Genomic_DNA"/>
</dbReference>
<comment type="caution">
    <text evidence="2">The sequence shown here is derived from an EMBL/GenBank/DDBJ whole genome shotgun (WGS) entry which is preliminary data.</text>
</comment>
<evidence type="ECO:0000256" key="1">
    <source>
        <dbReference type="SAM" id="SignalP"/>
    </source>
</evidence>
<evidence type="ECO:0000313" key="3">
    <source>
        <dbReference type="Proteomes" id="UP000307874"/>
    </source>
</evidence>
<gene>
    <name evidence="2" type="ORF">FF124_18855</name>
</gene>
<reference evidence="2 3" key="2">
    <citation type="submission" date="2019-06" db="EMBL/GenBank/DDBJ databases">
        <title>Martelella lutilitoris sp. nov., isolated from a tidal mudflat.</title>
        <authorList>
            <person name="Kim Y.-J."/>
        </authorList>
    </citation>
    <scope>NUCLEOTIDE SEQUENCE [LARGE SCALE GENOMIC DNA]</scope>
    <source>
        <strain evidence="2 3">GH2-6</strain>
    </source>
</reference>
<name>A0A5C4JL32_9HYPH</name>
<sequence>MRSILAAFLIMVAAVLPGASAAEPMQSAVMSMAAQTILGCASVANADSCWQTGVAAEKKRGDAQALLATYEVSCNAGLRIGGC</sequence>
<keyword evidence="1" id="KW-0732">Signal</keyword>
<reference evidence="2 3" key="1">
    <citation type="submission" date="2019-05" db="EMBL/GenBank/DDBJ databases">
        <authorList>
            <person name="Lee S.D."/>
        </authorList>
    </citation>
    <scope>NUCLEOTIDE SEQUENCE [LARGE SCALE GENOMIC DNA]</scope>
    <source>
        <strain evidence="2 3">GH2-6</strain>
    </source>
</reference>
<protein>
    <recommendedName>
        <fullName evidence="4">DUF2282 domain-containing protein</fullName>
    </recommendedName>
</protein>
<dbReference type="OrthoDB" id="7760102at2"/>
<dbReference type="RefSeq" id="WP_138750031.1">
    <property type="nucleotide sequence ID" value="NZ_VCLB01000011.1"/>
</dbReference>
<evidence type="ECO:0008006" key="4">
    <source>
        <dbReference type="Google" id="ProtNLM"/>
    </source>
</evidence>
<dbReference type="Proteomes" id="UP000307874">
    <property type="component" value="Unassembled WGS sequence"/>
</dbReference>
<dbReference type="AlphaFoldDB" id="A0A5C4JL32"/>
<organism evidence="2 3">
    <name type="scientific">Martelella lutilitoris</name>
    <dbReference type="NCBI Taxonomy" id="2583532"/>
    <lineage>
        <taxon>Bacteria</taxon>
        <taxon>Pseudomonadati</taxon>
        <taxon>Pseudomonadota</taxon>
        <taxon>Alphaproteobacteria</taxon>
        <taxon>Hyphomicrobiales</taxon>
        <taxon>Aurantimonadaceae</taxon>
        <taxon>Martelella</taxon>
    </lineage>
</organism>